<dbReference type="Proteomes" id="UP000092462">
    <property type="component" value="Unassembled WGS sequence"/>
</dbReference>
<accession>A0A1B0DGU5</accession>
<proteinExistence type="predicted"/>
<dbReference type="GO" id="GO:0007635">
    <property type="term" value="P:chemosensory behavior"/>
    <property type="evidence" value="ECO:0007669"/>
    <property type="project" value="TreeGrafter"/>
</dbReference>
<evidence type="ECO:0000256" key="7">
    <source>
        <dbReference type="ARBA" id="ARBA00023224"/>
    </source>
</evidence>
<organism evidence="8 9">
    <name type="scientific">Phlebotomus papatasi</name>
    <name type="common">Sandfly</name>
    <dbReference type="NCBI Taxonomy" id="29031"/>
    <lineage>
        <taxon>Eukaryota</taxon>
        <taxon>Metazoa</taxon>
        <taxon>Ecdysozoa</taxon>
        <taxon>Arthropoda</taxon>
        <taxon>Hexapoda</taxon>
        <taxon>Insecta</taxon>
        <taxon>Pterygota</taxon>
        <taxon>Neoptera</taxon>
        <taxon>Endopterygota</taxon>
        <taxon>Diptera</taxon>
        <taxon>Nematocera</taxon>
        <taxon>Psychodoidea</taxon>
        <taxon>Psychodidae</taxon>
        <taxon>Phlebotomus</taxon>
        <taxon>Phlebotomus</taxon>
    </lineage>
</organism>
<evidence type="ECO:0000313" key="8">
    <source>
        <dbReference type="EnsemblMetazoa" id="PPAI007379-PA"/>
    </source>
</evidence>
<evidence type="ECO:0000256" key="4">
    <source>
        <dbReference type="ARBA" id="ARBA00022989"/>
    </source>
</evidence>
<keyword evidence="5" id="KW-0472">Membrane</keyword>
<dbReference type="EnsemblMetazoa" id="PPAI007379-RA">
    <property type="protein sequence ID" value="PPAI007379-PA"/>
    <property type="gene ID" value="PPAI007379"/>
</dbReference>
<comment type="subcellular location">
    <subcellularLocation>
        <location evidence="1">Cell membrane</location>
        <topology evidence="1">Multi-pass membrane protein</topology>
    </subcellularLocation>
</comment>
<dbReference type="Pfam" id="PF08395">
    <property type="entry name" value="7tm_7"/>
    <property type="match status" value="1"/>
</dbReference>
<evidence type="ECO:0000256" key="6">
    <source>
        <dbReference type="ARBA" id="ARBA00023170"/>
    </source>
</evidence>
<evidence type="ECO:0000313" key="9">
    <source>
        <dbReference type="Proteomes" id="UP000092462"/>
    </source>
</evidence>
<keyword evidence="7" id="KW-0807">Transducer</keyword>
<dbReference type="EMBL" id="AJVK01060366">
    <property type="status" value="NOT_ANNOTATED_CDS"/>
    <property type="molecule type" value="Genomic_DNA"/>
</dbReference>
<name>A0A1B0DGU5_PHLPP</name>
<protein>
    <submittedName>
        <fullName evidence="8">Uncharacterized protein</fullName>
    </submittedName>
</protein>
<evidence type="ECO:0000256" key="3">
    <source>
        <dbReference type="ARBA" id="ARBA00022692"/>
    </source>
</evidence>
<dbReference type="VEuPathDB" id="VectorBase:PPAI007379"/>
<dbReference type="GO" id="GO:0030425">
    <property type="term" value="C:dendrite"/>
    <property type="evidence" value="ECO:0007669"/>
    <property type="project" value="TreeGrafter"/>
</dbReference>
<dbReference type="PANTHER" id="PTHR21143">
    <property type="entry name" value="INVERTEBRATE GUSTATORY RECEPTOR"/>
    <property type="match status" value="1"/>
</dbReference>
<dbReference type="GO" id="GO:0008049">
    <property type="term" value="P:male courtship behavior"/>
    <property type="evidence" value="ECO:0007669"/>
    <property type="project" value="TreeGrafter"/>
</dbReference>
<keyword evidence="9" id="KW-1185">Reference proteome</keyword>
<dbReference type="GO" id="GO:0050909">
    <property type="term" value="P:sensory perception of taste"/>
    <property type="evidence" value="ECO:0007669"/>
    <property type="project" value="InterPro"/>
</dbReference>
<keyword evidence="6" id="KW-0675">Receptor</keyword>
<dbReference type="InterPro" id="IPR013604">
    <property type="entry name" value="7TM_chemorcpt"/>
</dbReference>
<keyword evidence="3" id="KW-0812">Transmembrane</keyword>
<evidence type="ECO:0000256" key="5">
    <source>
        <dbReference type="ARBA" id="ARBA00023136"/>
    </source>
</evidence>
<keyword evidence="4" id="KW-1133">Transmembrane helix</keyword>
<dbReference type="GO" id="GO:0030424">
    <property type="term" value="C:axon"/>
    <property type="evidence" value="ECO:0007669"/>
    <property type="project" value="TreeGrafter"/>
</dbReference>
<reference evidence="8" key="1">
    <citation type="submission" date="2022-08" db="UniProtKB">
        <authorList>
            <consortium name="EnsemblMetazoa"/>
        </authorList>
    </citation>
    <scope>IDENTIFICATION</scope>
    <source>
        <strain evidence="8">Israel</strain>
    </source>
</reference>
<evidence type="ECO:0000256" key="1">
    <source>
        <dbReference type="ARBA" id="ARBA00004651"/>
    </source>
</evidence>
<dbReference type="VEuPathDB" id="VectorBase:PPAPM1_011506"/>
<keyword evidence="2" id="KW-1003">Cell membrane</keyword>
<sequence>MLMTITSVFAYIVVAVFTIYCVFTRSYDFEEFWTAIIYGIDCTFYTSFLFAVLAIASDLTYQGKFTATLIHKAISRTEDEKVNEKLKVWSMQLLHRQPIVTCGLFAYDWTLFYSVVAATCAYVTILIQFDTKFYSQEDAHNITQG</sequence>
<dbReference type="GO" id="GO:0005886">
    <property type="term" value="C:plasma membrane"/>
    <property type="evidence" value="ECO:0007669"/>
    <property type="project" value="UniProtKB-SubCell"/>
</dbReference>
<dbReference type="GO" id="GO:0007165">
    <property type="term" value="P:signal transduction"/>
    <property type="evidence" value="ECO:0007669"/>
    <property type="project" value="UniProtKB-KW"/>
</dbReference>
<dbReference type="PANTHER" id="PTHR21143:SF104">
    <property type="entry name" value="GUSTATORY RECEPTOR 8A-RELATED"/>
    <property type="match status" value="1"/>
</dbReference>
<evidence type="ECO:0000256" key="2">
    <source>
        <dbReference type="ARBA" id="ARBA00022475"/>
    </source>
</evidence>
<dbReference type="GO" id="GO:0043025">
    <property type="term" value="C:neuronal cell body"/>
    <property type="evidence" value="ECO:0007669"/>
    <property type="project" value="TreeGrafter"/>
</dbReference>
<dbReference type="AlphaFoldDB" id="A0A1B0DGU5"/>